<evidence type="ECO:0000313" key="2">
    <source>
        <dbReference type="Proteomes" id="UP000004382"/>
    </source>
</evidence>
<dbReference type="PATRIC" id="fig|882800.3.peg.3393"/>
<organism evidence="1 2">
    <name type="scientific">Methylorubrum extorquens DSM 13060</name>
    <dbReference type="NCBI Taxonomy" id="882800"/>
    <lineage>
        <taxon>Bacteria</taxon>
        <taxon>Pseudomonadati</taxon>
        <taxon>Pseudomonadota</taxon>
        <taxon>Alphaproteobacteria</taxon>
        <taxon>Hyphomicrobiales</taxon>
        <taxon>Methylobacteriaceae</taxon>
        <taxon>Methylorubrum</taxon>
    </lineage>
</organism>
<evidence type="ECO:0000313" key="1">
    <source>
        <dbReference type="EMBL" id="EHP91686.1"/>
    </source>
</evidence>
<dbReference type="Proteomes" id="UP000004382">
    <property type="component" value="Unassembled WGS sequence"/>
</dbReference>
<name>H1KLC7_METEX</name>
<dbReference type="AlphaFoldDB" id="H1KLC7"/>
<accession>H1KLC7</accession>
<reference evidence="1 2" key="1">
    <citation type="submission" date="2011-09" db="EMBL/GenBank/DDBJ databases">
        <title>The draft genome of Methylobacterium extorquens DSM 13060.</title>
        <authorList>
            <consortium name="US DOE Joint Genome Institute (JGI-PGF)"/>
            <person name="Lucas S."/>
            <person name="Han J."/>
            <person name="Lapidus A."/>
            <person name="Cheng J.-F."/>
            <person name="Goodwin L."/>
            <person name="Pitluck S."/>
            <person name="Peters L."/>
            <person name="Land M.L."/>
            <person name="Hauser L."/>
            <person name="Koskimaki J."/>
            <person name="Halonen O."/>
            <person name="Pirttila A."/>
            <person name="Frank C."/>
            <person name="Woyke T.J."/>
        </authorList>
    </citation>
    <scope>NUCLEOTIDE SEQUENCE [LARGE SCALE GENOMIC DNA]</scope>
    <source>
        <strain evidence="1 2">DSM 13060</strain>
    </source>
</reference>
<gene>
    <name evidence="1" type="ORF">MetexDRAFT_3439</name>
</gene>
<comment type="caution">
    <text evidence="1">The sequence shown here is derived from an EMBL/GenBank/DDBJ whole genome shotgun (WGS) entry which is preliminary data.</text>
</comment>
<dbReference type="RefSeq" id="WP_003601611.1">
    <property type="nucleotide sequence ID" value="NZ_AGJK01000097.1"/>
</dbReference>
<proteinExistence type="predicted"/>
<sequence length="66" mass="7078" precursor="true">MPRPIPNRRMPRHYPMLHPMLHHRAHGAEARPVRISDLVLALLAVALLGGLALAAAFTLAAGTTAP</sequence>
<dbReference type="EMBL" id="AGJK01000097">
    <property type="protein sequence ID" value="EHP91686.1"/>
    <property type="molecule type" value="Genomic_DNA"/>
</dbReference>
<protein>
    <submittedName>
        <fullName evidence="1">Uncharacterized protein</fullName>
    </submittedName>
</protein>